<dbReference type="PANTHER" id="PTHR48109">
    <property type="entry name" value="DIHYDROOROTATE DEHYDROGENASE (QUINONE), MITOCHONDRIAL-RELATED"/>
    <property type="match status" value="1"/>
</dbReference>
<dbReference type="InterPro" id="IPR005720">
    <property type="entry name" value="Dihydroorotate_DH_cat"/>
</dbReference>
<comment type="pathway">
    <text evidence="3 11">Pyrimidine metabolism; UMP biosynthesis via de novo pathway; orotate from (S)-dihydroorotate (quinone route): step 1/1.</text>
</comment>
<feature type="binding site" evidence="11">
    <location>
        <position position="240"/>
    </location>
    <ligand>
        <name>FMN</name>
        <dbReference type="ChEBI" id="CHEBI:58210"/>
    </ligand>
</feature>
<comment type="similarity">
    <text evidence="4 11">Belongs to the dihydroorotate dehydrogenase family. Type 2 subfamily.</text>
</comment>
<evidence type="ECO:0000256" key="4">
    <source>
        <dbReference type="ARBA" id="ARBA00005359"/>
    </source>
</evidence>
<evidence type="ECO:0000259" key="12">
    <source>
        <dbReference type="Pfam" id="PF01180"/>
    </source>
</evidence>
<keyword evidence="7 11" id="KW-0665">Pyrimidine biosynthesis</keyword>
<comment type="cofactor">
    <cofactor evidence="11">
        <name>FMN</name>
        <dbReference type="ChEBI" id="CHEBI:58210"/>
    </cofactor>
    <text evidence="11">Binds 1 FMN per subunit.</text>
</comment>
<keyword evidence="11" id="KW-1003">Cell membrane</keyword>
<feature type="binding site" evidence="11">
    <location>
        <position position="169"/>
    </location>
    <ligand>
        <name>substrate</name>
    </ligand>
</feature>
<evidence type="ECO:0000256" key="3">
    <source>
        <dbReference type="ARBA" id="ARBA00005161"/>
    </source>
</evidence>
<feature type="binding site" evidence="11">
    <location>
        <position position="84"/>
    </location>
    <ligand>
        <name>FMN</name>
        <dbReference type="ChEBI" id="CHEBI:58210"/>
    </ligand>
</feature>
<dbReference type="NCBIfam" id="TIGR01036">
    <property type="entry name" value="pyrD_sub2"/>
    <property type="match status" value="1"/>
</dbReference>
<dbReference type="InterPro" id="IPR013785">
    <property type="entry name" value="Aldolase_TIM"/>
</dbReference>
<dbReference type="PROSITE" id="PS00912">
    <property type="entry name" value="DHODEHASE_2"/>
    <property type="match status" value="1"/>
</dbReference>
<evidence type="ECO:0000256" key="8">
    <source>
        <dbReference type="ARBA" id="ARBA00023002"/>
    </source>
</evidence>
<dbReference type="GO" id="GO:0106430">
    <property type="term" value="F:dihydroorotate dehydrogenase (quinone) activity"/>
    <property type="evidence" value="ECO:0007669"/>
    <property type="project" value="UniProtKB-EC"/>
</dbReference>
<keyword evidence="5 11" id="KW-0285">Flavoprotein</keyword>
<dbReference type="GO" id="GO:0006207">
    <property type="term" value="P:'de novo' pyrimidine nucleobase biosynthetic process"/>
    <property type="evidence" value="ECO:0007669"/>
    <property type="project" value="UniProtKB-UniRule"/>
</dbReference>
<feature type="binding site" evidence="11">
    <location>
        <begin position="241"/>
        <end position="242"/>
    </location>
    <ligand>
        <name>substrate</name>
    </ligand>
</feature>
<comment type="subcellular location">
    <subcellularLocation>
        <location evidence="11">Cell membrane</location>
        <topology evidence="11">Peripheral membrane protein</topology>
    </subcellularLocation>
    <subcellularLocation>
        <location evidence="2">Membrane</location>
    </subcellularLocation>
</comment>
<evidence type="ECO:0000256" key="11">
    <source>
        <dbReference type="HAMAP-Rule" id="MF_00225"/>
    </source>
</evidence>
<organism evidence="13 14">
    <name type="scientific">Afifella marina DSM 2698</name>
    <dbReference type="NCBI Taxonomy" id="1120955"/>
    <lineage>
        <taxon>Bacteria</taxon>
        <taxon>Pseudomonadati</taxon>
        <taxon>Pseudomonadota</taxon>
        <taxon>Alphaproteobacteria</taxon>
        <taxon>Hyphomicrobiales</taxon>
        <taxon>Afifellaceae</taxon>
        <taxon>Afifella</taxon>
    </lineage>
</organism>
<feature type="binding site" evidence="11">
    <location>
        <position position="212"/>
    </location>
    <ligand>
        <name>FMN</name>
        <dbReference type="ChEBI" id="CHEBI:58210"/>
    </ligand>
</feature>
<feature type="binding site" evidence="11">
    <location>
        <position position="263"/>
    </location>
    <ligand>
        <name>FMN</name>
        <dbReference type="ChEBI" id="CHEBI:58210"/>
    </ligand>
</feature>
<feature type="domain" description="Dihydroorotate dehydrogenase catalytic" evidence="12">
    <location>
        <begin position="43"/>
        <end position="335"/>
    </location>
</feature>
<accession>A0A1G5M430</accession>
<keyword evidence="14" id="KW-1185">Reference proteome</keyword>
<comment type="catalytic activity">
    <reaction evidence="10 11">
        <text>(S)-dihydroorotate + a quinone = orotate + a quinol</text>
        <dbReference type="Rhea" id="RHEA:30187"/>
        <dbReference type="ChEBI" id="CHEBI:24646"/>
        <dbReference type="ChEBI" id="CHEBI:30839"/>
        <dbReference type="ChEBI" id="CHEBI:30864"/>
        <dbReference type="ChEBI" id="CHEBI:132124"/>
        <dbReference type="EC" id="1.3.5.2"/>
    </reaction>
</comment>
<proteinExistence type="inferred from homology"/>
<feature type="active site" description="Nucleophile" evidence="11">
    <location>
        <position position="172"/>
    </location>
</feature>
<comment type="function">
    <text evidence="1 11">Catalyzes the conversion of dihydroorotate to orotate with quinone as electron acceptor.</text>
</comment>
<dbReference type="Gene3D" id="3.20.20.70">
    <property type="entry name" value="Aldolase class I"/>
    <property type="match status" value="1"/>
</dbReference>
<feature type="binding site" evidence="11">
    <location>
        <begin position="109"/>
        <end position="113"/>
    </location>
    <ligand>
        <name>substrate</name>
    </ligand>
</feature>
<evidence type="ECO:0000256" key="9">
    <source>
        <dbReference type="ARBA" id="ARBA00023136"/>
    </source>
</evidence>
<feature type="binding site" evidence="11">
    <location>
        <begin position="313"/>
        <end position="314"/>
    </location>
    <ligand>
        <name>FMN</name>
        <dbReference type="ChEBI" id="CHEBI:58210"/>
    </ligand>
</feature>
<dbReference type="GO" id="GO:0005737">
    <property type="term" value="C:cytoplasm"/>
    <property type="evidence" value="ECO:0007669"/>
    <property type="project" value="InterPro"/>
</dbReference>
<evidence type="ECO:0000256" key="1">
    <source>
        <dbReference type="ARBA" id="ARBA00003125"/>
    </source>
</evidence>
<dbReference type="InterPro" id="IPR050074">
    <property type="entry name" value="DHO_dehydrogenase"/>
</dbReference>
<evidence type="ECO:0000256" key="10">
    <source>
        <dbReference type="ARBA" id="ARBA00048639"/>
    </source>
</evidence>
<evidence type="ECO:0000313" key="13">
    <source>
        <dbReference type="EMBL" id="SCZ19932.1"/>
    </source>
</evidence>
<feature type="binding site" evidence="11">
    <location>
        <position position="169"/>
    </location>
    <ligand>
        <name>FMN</name>
        <dbReference type="ChEBI" id="CHEBI:58210"/>
    </ligand>
</feature>
<evidence type="ECO:0000313" key="14">
    <source>
        <dbReference type="Proteomes" id="UP000199347"/>
    </source>
</evidence>
<feature type="binding site" evidence="11">
    <location>
        <position position="64"/>
    </location>
    <ligand>
        <name>substrate</name>
    </ligand>
</feature>
<dbReference type="SUPFAM" id="SSF51395">
    <property type="entry name" value="FMN-linked oxidoreductases"/>
    <property type="match status" value="1"/>
</dbReference>
<name>A0A1G5M430_AFIMA</name>
<feature type="binding site" evidence="11">
    <location>
        <position position="292"/>
    </location>
    <ligand>
        <name>FMN</name>
        <dbReference type="ChEBI" id="CHEBI:58210"/>
    </ligand>
</feature>
<dbReference type="PROSITE" id="PS00911">
    <property type="entry name" value="DHODEHASE_1"/>
    <property type="match status" value="1"/>
</dbReference>
<dbReference type="Pfam" id="PF01180">
    <property type="entry name" value="DHO_dh"/>
    <property type="match status" value="1"/>
</dbReference>
<dbReference type="PANTHER" id="PTHR48109:SF4">
    <property type="entry name" value="DIHYDROOROTATE DEHYDROGENASE (QUINONE), MITOCHONDRIAL"/>
    <property type="match status" value="1"/>
</dbReference>
<dbReference type="Proteomes" id="UP000199347">
    <property type="component" value="Unassembled WGS sequence"/>
</dbReference>
<sequence length="362" mass="39073">MNLDQMAAGLMRILPPERAHALAFAMLKRFGRTRRQRDAHGKLAVNLFGLSFANPVGLAAGFDKNAEAIDGLLNLGFGSIEVGTVTPRPQSGNPRPRLFRLTSDRAIINRMGFNNDGHEAIAQRLEERRGRGGLVGVNIGANRDQEDPAADYVAGIRRFAQHASWLTINISSPNTPGLRGLQEAGTFDRLLGRCLEAREAVPSPRRVPLLVKIAPDLTEKQLASLIETSVDMGVSGLIISNTTIARPPLKARRLAQEKGGLSGLPLFNPSTAMLARARQLAGPKLPLIGVGGIHDAHSAWAKLVAGADLVQVYTGFVFEGPRFAQRIKAGLSEELDKRNFSAISDARGIETARWAAAWPPQD</sequence>
<gene>
    <name evidence="11" type="primary">pyrD</name>
    <name evidence="13" type="ORF">SAMN03080610_00074</name>
</gene>
<dbReference type="AlphaFoldDB" id="A0A1G5M430"/>
<evidence type="ECO:0000256" key="5">
    <source>
        <dbReference type="ARBA" id="ARBA00022630"/>
    </source>
</evidence>
<dbReference type="STRING" id="1120955.SAMN03080610_00074"/>
<evidence type="ECO:0000256" key="7">
    <source>
        <dbReference type="ARBA" id="ARBA00022975"/>
    </source>
</evidence>
<dbReference type="InterPro" id="IPR001295">
    <property type="entry name" value="Dihydroorotate_DH_CS"/>
</dbReference>
<reference evidence="13 14" key="1">
    <citation type="submission" date="2016-10" db="EMBL/GenBank/DDBJ databases">
        <authorList>
            <person name="de Groot N.N."/>
        </authorList>
    </citation>
    <scope>NUCLEOTIDE SEQUENCE [LARGE SCALE GENOMIC DNA]</scope>
    <source>
        <strain evidence="13 14">DSM 2698</strain>
    </source>
</reference>
<feature type="binding site" evidence="11">
    <location>
        <begin position="60"/>
        <end position="64"/>
    </location>
    <ligand>
        <name>FMN</name>
        <dbReference type="ChEBI" id="CHEBI:58210"/>
    </ligand>
</feature>
<feature type="binding site" evidence="11">
    <location>
        <position position="174"/>
    </location>
    <ligand>
        <name>substrate</name>
    </ligand>
</feature>
<keyword evidence="6 11" id="KW-0288">FMN</keyword>
<dbReference type="UniPathway" id="UPA00070">
    <property type="reaction ID" value="UER00946"/>
</dbReference>
<keyword evidence="9 11" id="KW-0472">Membrane</keyword>
<comment type="subunit">
    <text evidence="11">Monomer.</text>
</comment>
<dbReference type="EC" id="1.3.5.2" evidence="11"/>
<dbReference type="CDD" id="cd04738">
    <property type="entry name" value="DHOD_2_like"/>
    <property type="match status" value="1"/>
</dbReference>
<evidence type="ECO:0000256" key="2">
    <source>
        <dbReference type="ARBA" id="ARBA00004370"/>
    </source>
</evidence>
<keyword evidence="8 11" id="KW-0560">Oxidoreductase</keyword>
<feature type="binding site" evidence="11">
    <location>
        <position position="138"/>
    </location>
    <ligand>
        <name>FMN</name>
        <dbReference type="ChEBI" id="CHEBI:58210"/>
    </ligand>
</feature>
<dbReference type="GO" id="GO:0005886">
    <property type="term" value="C:plasma membrane"/>
    <property type="evidence" value="ECO:0007669"/>
    <property type="project" value="UniProtKB-SubCell"/>
</dbReference>
<dbReference type="NCBIfam" id="NF003652">
    <property type="entry name" value="PRK05286.2-5"/>
    <property type="match status" value="1"/>
</dbReference>
<dbReference type="InterPro" id="IPR005719">
    <property type="entry name" value="Dihydroorotate_DH_2"/>
</dbReference>
<dbReference type="RefSeq" id="WP_244514321.1">
    <property type="nucleotide sequence ID" value="NZ_FMVW01000001.1"/>
</dbReference>
<dbReference type="NCBIfam" id="NF003645">
    <property type="entry name" value="PRK05286.1-2"/>
    <property type="match status" value="1"/>
</dbReference>
<dbReference type="GO" id="GO:0044205">
    <property type="term" value="P:'de novo' UMP biosynthetic process"/>
    <property type="evidence" value="ECO:0007669"/>
    <property type="project" value="UniProtKB-UniRule"/>
</dbReference>
<protein>
    <recommendedName>
        <fullName evidence="11">Dihydroorotate dehydrogenase (quinone)</fullName>
        <ecNumber evidence="11">1.3.5.2</ecNumber>
    </recommendedName>
    <alternativeName>
        <fullName evidence="11">DHOdehase</fullName>
        <shortName evidence="11">DHOD</shortName>
        <shortName evidence="11">DHODase</shortName>
    </alternativeName>
    <alternativeName>
        <fullName evidence="11">Dihydroorotate oxidase</fullName>
    </alternativeName>
</protein>
<dbReference type="HAMAP" id="MF_00225">
    <property type="entry name" value="DHO_dh_type2"/>
    <property type="match status" value="1"/>
</dbReference>
<dbReference type="EMBL" id="FMVW01000001">
    <property type="protein sequence ID" value="SCZ19932.1"/>
    <property type="molecule type" value="Genomic_DNA"/>
</dbReference>
<evidence type="ECO:0000256" key="6">
    <source>
        <dbReference type="ARBA" id="ARBA00022643"/>
    </source>
</evidence>